<feature type="domain" description="PEGA" evidence="1">
    <location>
        <begin position="18"/>
        <end position="78"/>
    </location>
</feature>
<dbReference type="AlphaFoldDB" id="A0A7Y4KNA2"/>
<dbReference type="RefSeq" id="WP_171436743.1">
    <property type="nucleotide sequence ID" value="NZ_JABFJV010000157.1"/>
</dbReference>
<comment type="caution">
    <text evidence="2">The sequence shown here is derived from an EMBL/GenBank/DDBJ whole genome shotgun (WGS) entry which is preliminary data.</text>
</comment>
<evidence type="ECO:0000259" key="1">
    <source>
        <dbReference type="Pfam" id="PF08308"/>
    </source>
</evidence>
<dbReference type="InterPro" id="IPR013229">
    <property type="entry name" value="PEGA"/>
</dbReference>
<gene>
    <name evidence="2" type="ORF">HMI49_24445</name>
</gene>
<organism evidence="2 3">
    <name type="scientific">Corallococcus exercitus</name>
    <dbReference type="NCBI Taxonomy" id="2316736"/>
    <lineage>
        <taxon>Bacteria</taxon>
        <taxon>Pseudomonadati</taxon>
        <taxon>Myxococcota</taxon>
        <taxon>Myxococcia</taxon>
        <taxon>Myxococcales</taxon>
        <taxon>Cystobacterineae</taxon>
        <taxon>Myxococcaceae</taxon>
        <taxon>Corallococcus</taxon>
    </lineage>
</organism>
<dbReference type="Pfam" id="PF08308">
    <property type="entry name" value="PEGA"/>
    <property type="match status" value="1"/>
</dbReference>
<keyword evidence="3" id="KW-1185">Reference proteome</keyword>
<dbReference type="EMBL" id="JABFJV010000157">
    <property type="protein sequence ID" value="NOK36360.1"/>
    <property type="molecule type" value="Genomic_DNA"/>
</dbReference>
<name>A0A7Y4KNA2_9BACT</name>
<feature type="non-terminal residue" evidence="2">
    <location>
        <position position="1"/>
    </location>
</feature>
<reference evidence="2 3" key="1">
    <citation type="submission" date="2020-05" db="EMBL/GenBank/DDBJ databases">
        <authorList>
            <person name="Whitworth D."/>
        </authorList>
    </citation>
    <scope>NUCLEOTIDE SEQUENCE [LARGE SCALE GENOMIC DNA]</scope>
    <source>
        <strain evidence="2 3">AB043B</strain>
    </source>
</reference>
<protein>
    <submittedName>
        <fullName evidence="2">PEGA domain-containing protein</fullName>
    </submittedName>
</protein>
<evidence type="ECO:0000313" key="3">
    <source>
        <dbReference type="Proteomes" id="UP000563426"/>
    </source>
</evidence>
<sequence>PKPPPPKPAAAAMGKFACSTSPTGAQIWVDGKNTGRLTPVTLGNPLSLPVGKRKVVFKLNGKSTKPQVVVIDAENLTKLINVKVE</sequence>
<proteinExistence type="predicted"/>
<dbReference type="Proteomes" id="UP000563426">
    <property type="component" value="Unassembled WGS sequence"/>
</dbReference>
<evidence type="ECO:0000313" key="2">
    <source>
        <dbReference type="EMBL" id="NOK36360.1"/>
    </source>
</evidence>
<accession>A0A7Y4KNA2</accession>